<reference evidence="9" key="1">
    <citation type="submission" date="2020-08" db="EMBL/GenBank/DDBJ databases">
        <authorList>
            <person name="Liu C."/>
            <person name="Sun Q."/>
        </authorList>
    </citation>
    <scope>NUCLEOTIDE SEQUENCE</scope>
    <source>
        <strain evidence="9">BX16</strain>
    </source>
</reference>
<dbReference type="AlphaFoldDB" id="A0A923NC85"/>
<feature type="domain" description="EamA" evidence="8">
    <location>
        <begin position="9"/>
        <end position="158"/>
    </location>
</feature>
<dbReference type="PANTHER" id="PTHR42920:SF5">
    <property type="entry name" value="EAMA DOMAIN-CONTAINING PROTEIN"/>
    <property type="match status" value="1"/>
</dbReference>
<comment type="subcellular location">
    <subcellularLocation>
        <location evidence="1">Cell membrane</location>
        <topology evidence="1">Multi-pass membrane protein</topology>
    </subcellularLocation>
</comment>
<gene>
    <name evidence="9" type="ORF">H8876_05110</name>
</gene>
<feature type="domain" description="EamA" evidence="8">
    <location>
        <begin position="170"/>
        <end position="300"/>
    </location>
</feature>
<dbReference type="InterPro" id="IPR051258">
    <property type="entry name" value="Diverse_Substrate_Transporter"/>
</dbReference>
<evidence type="ECO:0000259" key="8">
    <source>
        <dbReference type="Pfam" id="PF00892"/>
    </source>
</evidence>
<evidence type="ECO:0000256" key="5">
    <source>
        <dbReference type="ARBA" id="ARBA00022989"/>
    </source>
</evidence>
<evidence type="ECO:0000256" key="7">
    <source>
        <dbReference type="SAM" id="Phobius"/>
    </source>
</evidence>
<comment type="caution">
    <text evidence="9">The sequence shown here is derived from an EMBL/GenBank/DDBJ whole genome shotgun (WGS) entry which is preliminary data.</text>
</comment>
<proteinExistence type="inferred from homology"/>
<dbReference type="GO" id="GO:0005886">
    <property type="term" value="C:plasma membrane"/>
    <property type="evidence" value="ECO:0007669"/>
    <property type="project" value="UniProtKB-SubCell"/>
</dbReference>
<evidence type="ECO:0000256" key="2">
    <source>
        <dbReference type="ARBA" id="ARBA00007362"/>
    </source>
</evidence>
<sequence>MNKSLQSTICLFLAAIIWGSAFVAQRSGMDDIGPFYFCALRSLIGSLALMIVFLLTDRRATLHKTADPNDPAAKKALEEEHLLERKTLLRGGLICGGVIFIAMNTQQMGLVSTDAGKTGFITALYIVLVPIFGIFLKHKTGFTTWAGAVLGAVGLYFLCVKEGFSIQPSDLIILSGTLFWALHILCIGHFAPKVNVIKLTAAQFFVAGLISLAVAIFREPISWAALTGSSISVLYTGIMSTGVAFTLQALGQKHANPTAASIIMSTEGLWAVVFGFLILGEKMTGRELIGCGFMLIAVIISQLPVPVKKKGGNPL</sequence>
<evidence type="ECO:0000256" key="4">
    <source>
        <dbReference type="ARBA" id="ARBA00022692"/>
    </source>
</evidence>
<keyword evidence="5 7" id="KW-1133">Transmembrane helix</keyword>
<feature type="transmembrane region" description="Helical" evidence="7">
    <location>
        <begin position="34"/>
        <end position="55"/>
    </location>
</feature>
<dbReference type="Pfam" id="PF00892">
    <property type="entry name" value="EamA"/>
    <property type="match status" value="2"/>
</dbReference>
<feature type="transmembrane region" description="Helical" evidence="7">
    <location>
        <begin position="288"/>
        <end position="305"/>
    </location>
</feature>
<feature type="transmembrane region" description="Helical" evidence="7">
    <location>
        <begin position="259"/>
        <end position="279"/>
    </location>
</feature>
<evidence type="ECO:0000313" key="10">
    <source>
        <dbReference type="Proteomes" id="UP000644115"/>
    </source>
</evidence>
<dbReference type="InterPro" id="IPR000620">
    <property type="entry name" value="EamA_dom"/>
</dbReference>
<organism evidence="9 10">
    <name type="scientific">Lentihominibacter faecis</name>
    <dbReference type="NCBI Taxonomy" id="2764712"/>
    <lineage>
        <taxon>Bacteria</taxon>
        <taxon>Bacillati</taxon>
        <taxon>Bacillota</taxon>
        <taxon>Clostridia</taxon>
        <taxon>Peptostreptococcales</taxon>
        <taxon>Anaerovoracaceae</taxon>
        <taxon>Lentihominibacter</taxon>
    </lineage>
</organism>
<dbReference type="RefSeq" id="WP_249286818.1">
    <property type="nucleotide sequence ID" value="NZ_JACRWC010000063.1"/>
</dbReference>
<keyword evidence="4 7" id="KW-0812">Transmembrane</keyword>
<accession>A0A923NC85</accession>
<comment type="similarity">
    <text evidence="2">Belongs to the EamA transporter family.</text>
</comment>
<evidence type="ECO:0000256" key="3">
    <source>
        <dbReference type="ARBA" id="ARBA00022475"/>
    </source>
</evidence>
<evidence type="ECO:0000256" key="6">
    <source>
        <dbReference type="ARBA" id="ARBA00023136"/>
    </source>
</evidence>
<dbReference type="InterPro" id="IPR037185">
    <property type="entry name" value="EmrE-like"/>
</dbReference>
<feature type="transmembrane region" description="Helical" evidence="7">
    <location>
        <begin position="171"/>
        <end position="191"/>
    </location>
</feature>
<feature type="transmembrane region" description="Helical" evidence="7">
    <location>
        <begin position="142"/>
        <end position="159"/>
    </location>
</feature>
<keyword evidence="10" id="KW-1185">Reference proteome</keyword>
<dbReference type="EMBL" id="JACRWC010000063">
    <property type="protein sequence ID" value="MBC5999373.1"/>
    <property type="molecule type" value="Genomic_DNA"/>
</dbReference>
<keyword evidence="6 7" id="KW-0472">Membrane</keyword>
<dbReference type="SUPFAM" id="SSF103481">
    <property type="entry name" value="Multidrug resistance efflux transporter EmrE"/>
    <property type="match status" value="2"/>
</dbReference>
<dbReference type="Proteomes" id="UP000644115">
    <property type="component" value="Unassembled WGS sequence"/>
</dbReference>
<evidence type="ECO:0000313" key="9">
    <source>
        <dbReference type="EMBL" id="MBC5999373.1"/>
    </source>
</evidence>
<feature type="transmembrane region" description="Helical" evidence="7">
    <location>
        <begin position="224"/>
        <end position="247"/>
    </location>
</feature>
<evidence type="ECO:0000256" key="1">
    <source>
        <dbReference type="ARBA" id="ARBA00004651"/>
    </source>
</evidence>
<protein>
    <submittedName>
        <fullName evidence="9">DMT family transporter</fullName>
    </submittedName>
</protein>
<name>A0A923NC85_9FIRM</name>
<dbReference type="PANTHER" id="PTHR42920">
    <property type="entry name" value="OS03G0707200 PROTEIN-RELATED"/>
    <property type="match status" value="1"/>
</dbReference>
<feature type="transmembrane region" description="Helical" evidence="7">
    <location>
        <begin position="118"/>
        <end position="136"/>
    </location>
</feature>
<keyword evidence="3" id="KW-1003">Cell membrane</keyword>
<feature type="transmembrane region" description="Helical" evidence="7">
    <location>
        <begin position="197"/>
        <end position="217"/>
    </location>
</feature>